<dbReference type="SUPFAM" id="SSF53756">
    <property type="entry name" value="UDP-Glycosyltransferase/glycogen phosphorylase"/>
    <property type="match status" value="2"/>
</dbReference>
<protein>
    <recommendedName>
        <fullName evidence="9">Glycosyltransferase subfamily 4-like N-terminal domain-containing protein</fullName>
    </recommendedName>
</protein>
<accession>A0A836BCB4</accession>
<gene>
    <name evidence="10" type="ORF">HYH02_001893</name>
</gene>
<dbReference type="EMBL" id="JAEHOD010000003">
    <property type="protein sequence ID" value="KAG2453680.1"/>
    <property type="molecule type" value="Genomic_DNA"/>
</dbReference>
<keyword evidence="3" id="KW-0328">Glycosyltransferase</keyword>
<evidence type="ECO:0000256" key="3">
    <source>
        <dbReference type="ARBA" id="ARBA00022676"/>
    </source>
</evidence>
<evidence type="ECO:0000256" key="8">
    <source>
        <dbReference type="ARBA" id="ARBA00023136"/>
    </source>
</evidence>
<keyword evidence="4" id="KW-0808">Transferase</keyword>
<keyword evidence="8" id="KW-0472">Membrane</keyword>
<comment type="caution">
    <text evidence="10">The sequence shown here is derived from an EMBL/GenBank/DDBJ whole genome shotgun (WGS) entry which is preliminary data.</text>
</comment>
<comment type="pathway">
    <text evidence="2">Protein modification; protein glycosylation.</text>
</comment>
<sequence>MHLVPEPPSLFKRLPRLIFLVCKVLHQLLWLLWMMLVTLPKPGHILLQNPPAIPTMAVCWLAARRHGAKLIIDWHNYGYTILALTQGPRHPLVRLAHSYEHFWGKRGDGHFCVTQAMQQDLQTKWGVAATVLYDRPPAFFKRTPLPATHTLFRKLGTALEQPAFDDFLTRRSAAAAAGRTQEAAEVTAVTTKRPGQAVCARPDRPAVVVSSTSWTPDEDFGILLEAAAAYDQLVETAAEAAAEAAAMAGTAAAGTAAPAAVPKLPDLLLLITGKGPQRDMYMARVAGMALKHVAIRSLWLESGDYPLLLGAADVGVCLHASSSGLDLPMKVVDMYGAGLPVCALSYSCIRELVVPGVTGLLFSTGQELAAQLAGLLGGFPAEPSAQLRALAANVATREQGLRWDENWRRVAAPVMGYGPGPAGEQQQQQQ</sequence>
<dbReference type="Pfam" id="PF13579">
    <property type="entry name" value="Glyco_trans_4_4"/>
    <property type="match status" value="1"/>
</dbReference>
<dbReference type="OrthoDB" id="614844at2759"/>
<evidence type="ECO:0000256" key="5">
    <source>
        <dbReference type="ARBA" id="ARBA00022692"/>
    </source>
</evidence>
<name>A0A836BCB4_9CHLO</name>
<keyword evidence="11" id="KW-1185">Reference proteome</keyword>
<dbReference type="GO" id="GO:0005789">
    <property type="term" value="C:endoplasmic reticulum membrane"/>
    <property type="evidence" value="ECO:0007669"/>
    <property type="project" value="UniProtKB-SubCell"/>
</dbReference>
<evidence type="ECO:0000313" key="11">
    <source>
        <dbReference type="Proteomes" id="UP000613740"/>
    </source>
</evidence>
<organism evidence="10 11">
    <name type="scientific">Chlamydomonas schloesseri</name>
    <dbReference type="NCBI Taxonomy" id="2026947"/>
    <lineage>
        <taxon>Eukaryota</taxon>
        <taxon>Viridiplantae</taxon>
        <taxon>Chlorophyta</taxon>
        <taxon>core chlorophytes</taxon>
        <taxon>Chlorophyceae</taxon>
        <taxon>CS clade</taxon>
        <taxon>Chlamydomonadales</taxon>
        <taxon>Chlamydomonadaceae</taxon>
        <taxon>Chlamydomonas</taxon>
    </lineage>
</organism>
<keyword evidence="6" id="KW-0256">Endoplasmic reticulum</keyword>
<comment type="subcellular location">
    <subcellularLocation>
        <location evidence="1">Endoplasmic reticulum membrane</location>
        <topology evidence="1">Single-pass membrane protein</topology>
    </subcellularLocation>
</comment>
<dbReference type="AlphaFoldDB" id="A0A836BCB4"/>
<dbReference type="PANTHER" id="PTHR13036">
    <property type="entry name" value="BETA1,4 MANNOSYLTRANSFERASE"/>
    <property type="match status" value="1"/>
</dbReference>
<evidence type="ECO:0000256" key="4">
    <source>
        <dbReference type="ARBA" id="ARBA00022679"/>
    </source>
</evidence>
<dbReference type="GO" id="GO:0000030">
    <property type="term" value="F:mannosyltransferase activity"/>
    <property type="evidence" value="ECO:0007669"/>
    <property type="project" value="InterPro"/>
</dbReference>
<keyword evidence="5" id="KW-0812">Transmembrane</keyword>
<evidence type="ECO:0000259" key="9">
    <source>
        <dbReference type="Pfam" id="PF13579"/>
    </source>
</evidence>
<dbReference type="Pfam" id="PF13692">
    <property type="entry name" value="Glyco_trans_1_4"/>
    <property type="match status" value="1"/>
</dbReference>
<proteinExistence type="predicted"/>
<keyword evidence="7" id="KW-1133">Transmembrane helix</keyword>
<evidence type="ECO:0000256" key="6">
    <source>
        <dbReference type="ARBA" id="ARBA00022824"/>
    </source>
</evidence>
<reference evidence="10" key="1">
    <citation type="journal article" date="2020" name="bioRxiv">
        <title>Comparative genomics of Chlamydomonas.</title>
        <authorList>
            <person name="Craig R.J."/>
            <person name="Hasan A.R."/>
            <person name="Ness R.W."/>
            <person name="Keightley P.D."/>
        </authorList>
    </citation>
    <scope>NUCLEOTIDE SEQUENCE</scope>
    <source>
        <strain evidence="10">CCAP 11/173</strain>
    </source>
</reference>
<dbReference type="InterPro" id="IPR028098">
    <property type="entry name" value="Glyco_trans_4-like_N"/>
</dbReference>
<evidence type="ECO:0000313" key="10">
    <source>
        <dbReference type="EMBL" id="KAG2453680.1"/>
    </source>
</evidence>
<evidence type="ECO:0000256" key="1">
    <source>
        <dbReference type="ARBA" id="ARBA00004389"/>
    </source>
</evidence>
<dbReference type="PANTHER" id="PTHR13036:SF0">
    <property type="entry name" value="CHITOBIOSYLDIPHOSPHODOLICHOL BETA-MANNOSYLTRANSFERASE"/>
    <property type="match status" value="1"/>
</dbReference>
<evidence type="ECO:0000256" key="2">
    <source>
        <dbReference type="ARBA" id="ARBA00004922"/>
    </source>
</evidence>
<dbReference type="Proteomes" id="UP000613740">
    <property type="component" value="Unassembled WGS sequence"/>
</dbReference>
<dbReference type="InterPro" id="IPR026051">
    <property type="entry name" value="ALG1-like"/>
</dbReference>
<evidence type="ECO:0000256" key="7">
    <source>
        <dbReference type="ARBA" id="ARBA00022989"/>
    </source>
</evidence>
<dbReference type="Gene3D" id="3.40.50.2000">
    <property type="entry name" value="Glycogen Phosphorylase B"/>
    <property type="match status" value="1"/>
</dbReference>
<feature type="domain" description="Glycosyltransferase subfamily 4-like N-terminal" evidence="9">
    <location>
        <begin position="28"/>
        <end position="129"/>
    </location>
</feature>